<dbReference type="GO" id="GO:0043005">
    <property type="term" value="C:neuron projection"/>
    <property type="evidence" value="ECO:0007669"/>
    <property type="project" value="TreeGrafter"/>
</dbReference>
<dbReference type="PANTHER" id="PTHR21723:SF3">
    <property type="entry name" value="PROTEIN RIC-3"/>
    <property type="match status" value="1"/>
</dbReference>
<protein>
    <recommendedName>
        <fullName evidence="10">Resistance to inhibitors of cholinesterase protein 3 N-terminal domain-containing protein</fullName>
    </recommendedName>
</protein>
<keyword evidence="5 9" id="KW-1133">Transmembrane helix</keyword>
<proteinExistence type="inferred from homology"/>
<comment type="subcellular location">
    <subcellularLocation>
        <location evidence="1">Endoplasmic reticulum membrane</location>
    </subcellularLocation>
</comment>
<reference evidence="11 12" key="1">
    <citation type="submission" date="2019-01" db="EMBL/GenBank/DDBJ databases">
        <title>A draft genome assembly of the solar-powered sea slug Elysia chlorotica.</title>
        <authorList>
            <person name="Cai H."/>
            <person name="Li Q."/>
            <person name="Fang X."/>
            <person name="Li J."/>
            <person name="Curtis N.E."/>
            <person name="Altenburger A."/>
            <person name="Shibata T."/>
            <person name="Feng M."/>
            <person name="Maeda T."/>
            <person name="Schwartz J.A."/>
            <person name="Shigenobu S."/>
            <person name="Lundholm N."/>
            <person name="Nishiyama T."/>
            <person name="Yang H."/>
            <person name="Hasebe M."/>
            <person name="Li S."/>
            <person name="Pierce S.K."/>
            <person name="Wang J."/>
        </authorList>
    </citation>
    <scope>NUCLEOTIDE SEQUENCE [LARGE SCALE GENOMIC DNA]</scope>
    <source>
        <strain evidence="11">EC2010</strain>
        <tissue evidence="11">Whole organism of an adult</tissue>
    </source>
</reference>
<evidence type="ECO:0000256" key="1">
    <source>
        <dbReference type="ARBA" id="ARBA00004586"/>
    </source>
</evidence>
<evidence type="ECO:0000256" key="8">
    <source>
        <dbReference type="SAM" id="MobiDB-lite"/>
    </source>
</evidence>
<dbReference type="InterPro" id="IPR026160">
    <property type="entry name" value="Ric3"/>
</dbReference>
<feature type="transmembrane region" description="Helical" evidence="9">
    <location>
        <begin position="6"/>
        <end position="24"/>
    </location>
</feature>
<accession>A0A3S0ZMT8</accession>
<feature type="coiled-coil region" evidence="7">
    <location>
        <begin position="177"/>
        <end position="224"/>
    </location>
</feature>
<dbReference type="PROSITE" id="PS51257">
    <property type="entry name" value="PROKAR_LIPOPROTEIN"/>
    <property type="match status" value="1"/>
</dbReference>
<evidence type="ECO:0000256" key="6">
    <source>
        <dbReference type="ARBA" id="ARBA00023136"/>
    </source>
</evidence>
<evidence type="ECO:0000256" key="4">
    <source>
        <dbReference type="ARBA" id="ARBA00022824"/>
    </source>
</evidence>
<feature type="domain" description="Resistance to inhibitors of cholinesterase protein 3 N-terminal" evidence="10">
    <location>
        <begin position="13"/>
        <end position="216"/>
    </location>
</feature>
<keyword evidence="7" id="KW-0175">Coiled coil</keyword>
<keyword evidence="3 9" id="KW-0812">Transmembrane</keyword>
<gene>
    <name evidence="11" type="ORF">EGW08_021162</name>
</gene>
<dbReference type="PANTHER" id="PTHR21723">
    <property type="entry name" value="RESISTANCE TO INHIBITORS OF CHOLINESTERASE PROTEIN 3 RIC3"/>
    <property type="match status" value="1"/>
</dbReference>
<feature type="compositionally biased region" description="Basic and acidic residues" evidence="8">
    <location>
        <begin position="279"/>
        <end position="296"/>
    </location>
</feature>
<feature type="compositionally biased region" description="Basic and acidic residues" evidence="8">
    <location>
        <begin position="334"/>
        <end position="354"/>
    </location>
</feature>
<evidence type="ECO:0000256" key="9">
    <source>
        <dbReference type="SAM" id="Phobius"/>
    </source>
</evidence>
<dbReference type="GO" id="GO:0005789">
    <property type="term" value="C:endoplasmic reticulum membrane"/>
    <property type="evidence" value="ECO:0007669"/>
    <property type="project" value="UniProtKB-SubCell"/>
</dbReference>
<evidence type="ECO:0000256" key="5">
    <source>
        <dbReference type="ARBA" id="ARBA00022989"/>
    </source>
</evidence>
<evidence type="ECO:0000313" key="12">
    <source>
        <dbReference type="Proteomes" id="UP000271974"/>
    </source>
</evidence>
<dbReference type="EMBL" id="RQTK01001276">
    <property type="protein sequence ID" value="RUS71084.1"/>
    <property type="molecule type" value="Genomic_DNA"/>
</dbReference>
<dbReference type="AlphaFoldDB" id="A0A3S0ZMT8"/>
<comment type="similarity">
    <text evidence="2">Belongs to the ric-3 family.</text>
</comment>
<dbReference type="Proteomes" id="UP000271974">
    <property type="component" value="Unassembled WGS sequence"/>
</dbReference>
<comment type="caution">
    <text evidence="11">The sequence shown here is derived from an EMBL/GenBank/DDBJ whole genome shotgun (WGS) entry which is preliminary data.</text>
</comment>
<feature type="compositionally biased region" description="Acidic residues" evidence="8">
    <location>
        <begin position="315"/>
        <end position="332"/>
    </location>
</feature>
<feature type="region of interest" description="Disordered" evidence="8">
    <location>
        <begin position="234"/>
        <end position="354"/>
    </location>
</feature>
<dbReference type="GO" id="GO:0034394">
    <property type="term" value="P:protein localization to cell surface"/>
    <property type="evidence" value="ECO:0007669"/>
    <property type="project" value="TreeGrafter"/>
</dbReference>
<dbReference type="GO" id="GO:0043025">
    <property type="term" value="C:neuronal cell body"/>
    <property type="evidence" value="ECO:0007669"/>
    <property type="project" value="TreeGrafter"/>
</dbReference>
<keyword evidence="6 9" id="KW-0472">Membrane</keyword>
<feature type="compositionally biased region" description="Polar residues" evidence="8">
    <location>
        <begin position="269"/>
        <end position="278"/>
    </location>
</feature>
<keyword evidence="12" id="KW-1185">Reference proteome</keyword>
<evidence type="ECO:0000256" key="2">
    <source>
        <dbReference type="ARBA" id="ARBA00008538"/>
    </source>
</evidence>
<dbReference type="STRING" id="188477.A0A3S0ZMT8"/>
<feature type="compositionally biased region" description="Acidic residues" evidence="8">
    <location>
        <begin position="248"/>
        <end position="257"/>
    </location>
</feature>
<feature type="compositionally biased region" description="Polar residues" evidence="8">
    <location>
        <begin position="126"/>
        <end position="135"/>
    </location>
</feature>
<dbReference type="OrthoDB" id="10070774at2759"/>
<evidence type="ECO:0000256" key="3">
    <source>
        <dbReference type="ARBA" id="ARBA00022692"/>
    </source>
</evidence>
<sequence>MADVKFIGTVAIMVACFAVIYPRFMHPFFLKVFGFNDPPKHDREGTHPPGFNNPNHPQQKKGVDDVRRHMRAGPHPGMRAAAEMQKQQAQQGSGRGMMGVVLPMYAIGIVMYLVYTLFKVFNKSKGGNDNESSVYRNHKDQRGHQGRRNMSYDRMGFPMDYQGNDDVQSFLSDHQRRQELEELLNKVDDKNVSTEEMRVLQRRLEETEAQMSRILQAMQSVQTNVDRIVPQPGEQAEEFDQDQPRSTEEEENAEADQDTVPNEDVGEGNPSSISSQVPSHDKDDGEGKDEINKPVEENSDCSKTGKNVGNLAEEFHEDDNEKEDEKDEDIPETLESKDQESSVRLRKVKAESEQ</sequence>
<keyword evidence="4" id="KW-0256">Endoplasmic reticulum</keyword>
<organism evidence="11 12">
    <name type="scientific">Elysia chlorotica</name>
    <name type="common">Eastern emerald elysia</name>
    <name type="synonym">Sea slug</name>
    <dbReference type="NCBI Taxonomy" id="188477"/>
    <lineage>
        <taxon>Eukaryota</taxon>
        <taxon>Metazoa</taxon>
        <taxon>Spiralia</taxon>
        <taxon>Lophotrochozoa</taxon>
        <taxon>Mollusca</taxon>
        <taxon>Gastropoda</taxon>
        <taxon>Heterobranchia</taxon>
        <taxon>Euthyneura</taxon>
        <taxon>Panpulmonata</taxon>
        <taxon>Sacoglossa</taxon>
        <taxon>Placobranchoidea</taxon>
        <taxon>Plakobranchidae</taxon>
        <taxon>Elysia</taxon>
    </lineage>
</organism>
<dbReference type="InterPro" id="IPR032763">
    <property type="entry name" value="RIC3_N"/>
</dbReference>
<evidence type="ECO:0000259" key="10">
    <source>
        <dbReference type="Pfam" id="PF15361"/>
    </source>
</evidence>
<feature type="region of interest" description="Disordered" evidence="8">
    <location>
        <begin position="126"/>
        <end position="149"/>
    </location>
</feature>
<evidence type="ECO:0000313" key="11">
    <source>
        <dbReference type="EMBL" id="RUS71084.1"/>
    </source>
</evidence>
<name>A0A3S0ZMT8_ELYCH</name>
<evidence type="ECO:0000256" key="7">
    <source>
        <dbReference type="SAM" id="Coils"/>
    </source>
</evidence>
<dbReference type="GO" id="GO:0045202">
    <property type="term" value="C:synapse"/>
    <property type="evidence" value="ECO:0007669"/>
    <property type="project" value="GOC"/>
</dbReference>
<feature type="region of interest" description="Disordered" evidence="8">
    <location>
        <begin position="40"/>
        <end position="73"/>
    </location>
</feature>
<feature type="transmembrane region" description="Helical" evidence="9">
    <location>
        <begin position="96"/>
        <end position="118"/>
    </location>
</feature>
<dbReference type="Pfam" id="PF15361">
    <property type="entry name" value="RIC3"/>
    <property type="match status" value="1"/>
</dbReference>
<dbReference type="GO" id="GO:0007271">
    <property type="term" value="P:synaptic transmission, cholinergic"/>
    <property type="evidence" value="ECO:0007669"/>
    <property type="project" value="TreeGrafter"/>
</dbReference>